<proteinExistence type="predicted"/>
<organism evidence="1 2">
    <name type="scientific">Amborella trichopoda</name>
    <dbReference type="NCBI Taxonomy" id="13333"/>
    <lineage>
        <taxon>Eukaryota</taxon>
        <taxon>Viridiplantae</taxon>
        <taxon>Streptophyta</taxon>
        <taxon>Embryophyta</taxon>
        <taxon>Tracheophyta</taxon>
        <taxon>Spermatophyta</taxon>
        <taxon>Magnoliopsida</taxon>
        <taxon>Amborellales</taxon>
        <taxon>Amborellaceae</taxon>
        <taxon>Amborella</taxon>
    </lineage>
</organism>
<name>W1PVQ0_AMBTC</name>
<accession>W1PVQ0</accession>
<dbReference type="AlphaFoldDB" id="W1PVQ0"/>
<evidence type="ECO:0000313" key="1">
    <source>
        <dbReference type="EMBL" id="ERN14102.1"/>
    </source>
</evidence>
<dbReference type="Gramene" id="ERN14102">
    <property type="protein sequence ID" value="ERN14102"/>
    <property type="gene ID" value="AMTR_s00021p00236660"/>
</dbReference>
<sequence length="215" mass="25672">MNYVFSSRALDGKVVSIGRWCYHYNDEDHLVGYDMQREEAMTIKVQKVPDNEYNHDVYGILEWGDRLDFAYGVRNTSLELWILTEEEWVRVFYLENELETEFLSTTIQSIFLRDYFITKLEYINKFFMFNLRNREKEFLILGAFNEDDDSLPYKSTLFFWGKSMGEYFEDLRCFETDGDDNVSLPDIPTISVETAIFDRLGCQSLVQFQNFYFLV</sequence>
<dbReference type="Proteomes" id="UP000017836">
    <property type="component" value="Unassembled WGS sequence"/>
</dbReference>
<evidence type="ECO:0000313" key="2">
    <source>
        <dbReference type="Proteomes" id="UP000017836"/>
    </source>
</evidence>
<reference evidence="2" key="1">
    <citation type="journal article" date="2013" name="Science">
        <title>The Amborella genome and the evolution of flowering plants.</title>
        <authorList>
            <consortium name="Amborella Genome Project"/>
        </authorList>
    </citation>
    <scope>NUCLEOTIDE SEQUENCE [LARGE SCALE GENOMIC DNA]</scope>
</reference>
<gene>
    <name evidence="1" type="ORF">AMTR_s00021p00236660</name>
</gene>
<dbReference type="EMBL" id="KI392560">
    <property type="protein sequence ID" value="ERN14102.1"/>
    <property type="molecule type" value="Genomic_DNA"/>
</dbReference>
<keyword evidence="2" id="KW-1185">Reference proteome</keyword>
<dbReference type="HOGENOM" id="CLU_1284850_0_0_1"/>
<protein>
    <recommendedName>
        <fullName evidence="3">F-box associated domain-containing protein</fullName>
    </recommendedName>
</protein>
<evidence type="ECO:0008006" key="3">
    <source>
        <dbReference type="Google" id="ProtNLM"/>
    </source>
</evidence>